<feature type="compositionally biased region" description="Low complexity" evidence="1">
    <location>
        <begin position="428"/>
        <end position="440"/>
    </location>
</feature>
<evidence type="ECO:0000313" key="2">
    <source>
        <dbReference type="EMBL" id="KIS70187.1"/>
    </source>
</evidence>
<keyword evidence="3" id="KW-1185">Reference proteome</keyword>
<dbReference type="EMBL" id="CM003143">
    <property type="protein sequence ID" value="KIS70187.1"/>
    <property type="molecule type" value="Genomic_DNA"/>
</dbReference>
<feature type="compositionally biased region" description="Polar residues" evidence="1">
    <location>
        <begin position="452"/>
        <end position="471"/>
    </location>
</feature>
<feature type="region of interest" description="Disordered" evidence="1">
    <location>
        <begin position="1"/>
        <end position="78"/>
    </location>
</feature>
<reference evidence="2 3" key="1">
    <citation type="journal article" date="2006" name="Nature">
        <title>Insights from the genome of the biotrophic fungal plant pathogen Ustilago maydis.</title>
        <authorList>
            <person name="Kamper J."/>
            <person name="Kahmann R."/>
            <person name="Bolker M."/>
            <person name="Ma L.J."/>
            <person name="Brefort T."/>
            <person name="Saville B.J."/>
            <person name="Banuett F."/>
            <person name="Kronstad J.W."/>
            <person name="Gold S.E."/>
            <person name="Muller O."/>
            <person name="Perlin M.H."/>
            <person name="Wosten H.A."/>
            <person name="de Vries R."/>
            <person name="Ruiz-Herrera J."/>
            <person name="Reynaga-Pena C.G."/>
            <person name="Snetselaar K."/>
            <person name="McCann M."/>
            <person name="Perez-Martin J."/>
            <person name="Feldbrugge M."/>
            <person name="Basse C.W."/>
            <person name="Steinberg G."/>
            <person name="Ibeas J.I."/>
            <person name="Holloman W."/>
            <person name="Guzman P."/>
            <person name="Farman M."/>
            <person name="Stajich J.E."/>
            <person name="Sentandreu R."/>
            <person name="Gonzalez-Prieto J.M."/>
            <person name="Kennell J.C."/>
            <person name="Molina L."/>
            <person name="Schirawski J."/>
            <person name="Mendoza-Mendoza A."/>
            <person name="Greilinger D."/>
            <person name="Munch K."/>
            <person name="Rossel N."/>
            <person name="Scherer M."/>
            <person name="Vranes M."/>
            <person name="Ladendorf O."/>
            <person name="Vincon V."/>
            <person name="Fuchs U."/>
            <person name="Sandrock B."/>
            <person name="Meng S."/>
            <person name="Ho E.C."/>
            <person name="Cahill M.J."/>
            <person name="Boyce K.J."/>
            <person name="Klose J."/>
            <person name="Klosterman S.J."/>
            <person name="Deelstra H.J."/>
            <person name="Ortiz-Castellanos L."/>
            <person name="Li W."/>
            <person name="Sanchez-Alonso P."/>
            <person name="Schreier P.H."/>
            <person name="Hauser-Hahn I."/>
            <person name="Vaupel M."/>
            <person name="Koopmann E."/>
            <person name="Friedrich G."/>
            <person name="Voss H."/>
            <person name="Schluter T."/>
            <person name="Margolis J."/>
            <person name="Platt D."/>
            <person name="Swimmer C."/>
            <person name="Gnirke A."/>
            <person name="Chen F."/>
            <person name="Vysotskaia V."/>
            <person name="Mannhaupt G."/>
            <person name="Guldener U."/>
            <person name="Munsterkotter M."/>
            <person name="Haase D."/>
            <person name="Oesterheld M."/>
            <person name="Mewes H.W."/>
            <person name="Mauceli E.W."/>
            <person name="DeCaprio D."/>
            <person name="Wade C.M."/>
            <person name="Butler J."/>
            <person name="Young S."/>
            <person name="Jaffe D.B."/>
            <person name="Calvo S."/>
            <person name="Nusbaum C."/>
            <person name="Galagan J."/>
            <person name="Birren B.W."/>
        </authorList>
    </citation>
    <scope>NUCLEOTIDE SEQUENCE [LARGE SCALE GENOMIC DNA]</scope>
    <source>
        <strain evidence="3">DSM 14603 / FGSC 9021 / UM521</strain>
    </source>
</reference>
<accession>A0A0D1CA28</accession>
<feature type="compositionally biased region" description="Low complexity" evidence="1">
    <location>
        <begin position="560"/>
        <end position="584"/>
    </location>
</feature>
<dbReference type="GeneID" id="23568155"/>
<feature type="region of interest" description="Disordered" evidence="1">
    <location>
        <begin position="745"/>
        <end position="840"/>
    </location>
</feature>
<feature type="compositionally biased region" description="Low complexity" evidence="1">
    <location>
        <begin position="711"/>
        <end position="730"/>
    </location>
</feature>
<name>A0A0D1CA28_MYCMD</name>
<evidence type="ECO:0000256" key="1">
    <source>
        <dbReference type="SAM" id="MobiDB-lite"/>
    </source>
</evidence>
<feature type="compositionally biased region" description="Low complexity" evidence="1">
    <location>
        <begin position="1002"/>
        <end position="1022"/>
    </location>
</feature>
<feature type="region of interest" description="Disordered" evidence="1">
    <location>
        <begin position="282"/>
        <end position="733"/>
    </location>
</feature>
<dbReference type="KEGG" id="uma:UMAG_15067"/>
<feature type="region of interest" description="Disordered" evidence="1">
    <location>
        <begin position="911"/>
        <end position="1435"/>
    </location>
</feature>
<feature type="compositionally biased region" description="Low complexity" evidence="1">
    <location>
        <begin position="654"/>
        <end position="672"/>
    </location>
</feature>
<dbReference type="RefSeq" id="XP_011388420.1">
    <property type="nucleotide sequence ID" value="XM_011390118.1"/>
</dbReference>
<feature type="compositionally biased region" description="Polar residues" evidence="1">
    <location>
        <begin position="1303"/>
        <end position="1355"/>
    </location>
</feature>
<feature type="compositionally biased region" description="Polar residues" evidence="1">
    <location>
        <begin position="1249"/>
        <end position="1258"/>
    </location>
</feature>
<feature type="region of interest" description="Disordered" evidence="1">
    <location>
        <begin position="211"/>
        <end position="263"/>
    </location>
</feature>
<dbReference type="InterPro" id="IPR017956">
    <property type="entry name" value="AT_hook_DNA-bd_motif"/>
</dbReference>
<sequence>MDSPSHHAAQAAANSNMAKIRKRRRGGRTSNVSFSLNANAHDNDNDDRLPSTPIDRTTARSQLGTVSPFTFRSSQASPRTDHVFSPAVILFSGPAHRGFERLHDDSFPRDLTLLKSMARSKFKFAPSASIEMSYVNPDGVVCDLDDEHDLRAFEAHANLTPKLEVRVIPLTHTHEPFVSPTQSATPPPHPLTNGAATQALIHPLQIATPNQSAALARSDAPTPTHAKPDSVNGAPRARSRRKSSIKAAPPQPALASDVTMNKTRWEDREDAASIVARLLPDLASPMPSKSPGHPAEAVANREPAGMPAASHASPPAVKKPVAKRKRTDNSPPEKSLASPNRPVAKKPRGRAASISVAPAAASNAPAGFEPGVDQSQSVRAPAASVFEVSAPDTLAPPALQLDQDTQGRAETPKRSRASKSLASTSVGATQDAAASQTQASPETPRRGLAQKSAVSTTRKTTQDPAADQGTSAAAEADTPMAPSQQTVASIDAASGDNVATPAASATESTDTAVRPPELNGHAASTLPEQSESTVIGPTKAAKSTVTSKPRGRPSKKASAEAETAAPSLEASQDGATSATPASAEEAPKALDARASPAKKARGTKACKPTTAADTETIPAARVPTSSTDAAPVVSEVAPVAPAPPKKKLGRPSKAAQPIAEAAAENASLSQAIDMPASSAQAHGSIVSADTSDAPKAAPLPPKKKLGRPTKAAKAAEAQAKADAAAAAAAASGTIGVAQAEATNELAVEQQAQAPPPGSMTSSDLNHPDSSQSDKDEAATCAAADHVADAPMPSSSASSAGSAVSALQTTQPETVSASQPAVYKQPASKPRASNAETKSTAVPVAADTCIACGATPAHESQDCPIWQGGSQTILDLLALIRNRKPKSQKDKELSRVLTDWLAKQFGAPTIDFSQSQDITKNSQQSSVAPNTGQGASGDFNGVANQIDPTQLAANKEKEAGSAMAASKHAQSKTTASKRSSAEAVVLAHLTPEPELPPPSGVEASSSHAAPAVAASRAKPAIRATRSSQNDKAVAASDTKSTKTSATKRDAEPKIALTPSSPAHPDSFQSPPASDIGLRAPSETSEAELATSPMLSAVPRANDDMDVDEMLSHTCSQHSTAAQQLEERKRKIKLAEQATSAGADERTSGSNSRSRSGSITSSDSSGDGHSSGDDSDRQSDAEPMTTKSSRRDSAKQAKSTLSKPSTTSADKQASSSDSDTSSTDSETESEPDVSKKSASRAKNATGKLKTPSATKASQRLPTPDNPFLRGLTPISSRPSNGTGNNSQKSTPFTRLSELKPAILRQNLSQPGSPLSTGGSTPKSMSSQTPFFASQPALNGNGNDSGSATDTPAVSAAQTPVAATRSVASDDDDDVESDSSSSSSSEDEAPRSRAKASRAKIGVAASTPAKRAGKRLGAAPASKPAAAKKRKNLFDVFG</sequence>
<proteinExistence type="predicted"/>
<feature type="compositionally biased region" description="Low complexity" evidence="1">
    <location>
        <begin position="1146"/>
        <end position="1166"/>
    </location>
</feature>
<feature type="compositionally biased region" description="Polar residues" evidence="1">
    <location>
        <begin position="1111"/>
        <end position="1121"/>
    </location>
</feature>
<dbReference type="VEuPathDB" id="FungiDB:UMAG_15067"/>
<feature type="compositionally biased region" description="Low complexity" evidence="1">
    <location>
        <begin position="793"/>
        <end position="805"/>
    </location>
</feature>
<feature type="compositionally biased region" description="Polar residues" evidence="1">
    <location>
        <begin position="526"/>
        <end position="547"/>
    </location>
</feature>
<feature type="compositionally biased region" description="Basic and acidic residues" evidence="1">
    <location>
        <begin position="1168"/>
        <end position="1178"/>
    </location>
</feature>
<feature type="compositionally biased region" description="Polar residues" evidence="1">
    <location>
        <begin position="1271"/>
        <end position="1291"/>
    </location>
</feature>
<dbReference type="Proteomes" id="UP000000561">
    <property type="component" value="Chromosome 4"/>
</dbReference>
<dbReference type="SMART" id="SM00384">
    <property type="entry name" value="AT_hook"/>
    <property type="match status" value="4"/>
</dbReference>
<dbReference type="eggNOG" id="ENOG502R0YX">
    <property type="taxonomic scope" value="Eukaryota"/>
</dbReference>
<feature type="compositionally biased region" description="Polar residues" evidence="1">
    <location>
        <begin position="806"/>
        <end position="818"/>
    </location>
</feature>
<dbReference type="OrthoDB" id="2556149at2759"/>
<feature type="compositionally biased region" description="Low complexity" evidence="1">
    <location>
        <begin position="1030"/>
        <end position="1043"/>
    </location>
</feature>
<dbReference type="GO" id="GO:0003677">
    <property type="term" value="F:DNA binding"/>
    <property type="evidence" value="ECO:0007669"/>
    <property type="project" value="InterPro"/>
</dbReference>
<feature type="compositionally biased region" description="Polar residues" evidence="1">
    <location>
        <begin position="911"/>
        <end position="932"/>
    </location>
</feature>
<feature type="compositionally biased region" description="Low complexity" evidence="1">
    <location>
        <begin position="629"/>
        <end position="639"/>
    </location>
</feature>
<evidence type="ECO:0000313" key="3">
    <source>
        <dbReference type="Proteomes" id="UP000000561"/>
    </source>
</evidence>
<feature type="compositionally biased region" description="Polar residues" evidence="1">
    <location>
        <begin position="59"/>
        <end position="78"/>
    </location>
</feature>
<feature type="compositionally biased region" description="Polar residues" evidence="1">
    <location>
        <begin position="418"/>
        <end position="427"/>
    </location>
</feature>
<gene>
    <name evidence="2" type="ORF">UMAG_15067</name>
</gene>
<organism evidence="2 3">
    <name type="scientific">Mycosarcoma maydis</name>
    <name type="common">Corn smut fungus</name>
    <name type="synonym">Ustilago maydis</name>
    <dbReference type="NCBI Taxonomy" id="5270"/>
    <lineage>
        <taxon>Eukaryota</taxon>
        <taxon>Fungi</taxon>
        <taxon>Dikarya</taxon>
        <taxon>Basidiomycota</taxon>
        <taxon>Ustilaginomycotina</taxon>
        <taxon>Ustilaginomycetes</taxon>
        <taxon>Ustilaginales</taxon>
        <taxon>Ustilaginaceae</taxon>
        <taxon>Mycosarcoma</taxon>
    </lineage>
</organism>
<feature type="compositionally biased region" description="Polar residues" evidence="1">
    <location>
        <begin position="941"/>
        <end position="951"/>
    </location>
</feature>
<feature type="compositionally biased region" description="Polar residues" evidence="1">
    <location>
        <begin position="758"/>
        <end position="770"/>
    </location>
</feature>
<protein>
    <submittedName>
        <fullName evidence="2">Uncharacterized protein</fullName>
    </submittedName>
</protein>
<feature type="compositionally biased region" description="Low complexity" evidence="1">
    <location>
        <begin position="1203"/>
        <end position="1222"/>
    </location>
</feature>
<dbReference type="InParanoid" id="A0A0D1CA28"/>
<feature type="compositionally biased region" description="Low complexity" evidence="1">
    <location>
        <begin position="351"/>
        <end position="366"/>
    </location>
</feature>
<feature type="compositionally biased region" description="Low complexity" evidence="1">
    <location>
        <begin position="1"/>
        <end position="18"/>
    </location>
</feature>